<dbReference type="SUPFAM" id="SSF47240">
    <property type="entry name" value="Ferritin-like"/>
    <property type="match status" value="1"/>
</dbReference>
<evidence type="ECO:0000313" key="1">
    <source>
        <dbReference type="EMBL" id="AIQ13771.1"/>
    </source>
</evidence>
<evidence type="ECO:0000313" key="2">
    <source>
        <dbReference type="Proteomes" id="UP000029409"/>
    </source>
</evidence>
<dbReference type="EMBL" id="CP009288">
    <property type="protein sequence ID" value="AIQ13771.1"/>
    <property type="molecule type" value="Genomic_DNA"/>
</dbReference>
<dbReference type="KEGG" id="pdu:PDUR_18995"/>
<dbReference type="RefSeq" id="WP_042207564.1">
    <property type="nucleotide sequence ID" value="NZ_CP009288.1"/>
</dbReference>
<accession>A0A089HP35</accession>
<dbReference type="STRING" id="44251.PDUR_18995"/>
<dbReference type="InterPro" id="IPR012347">
    <property type="entry name" value="Ferritin-like"/>
</dbReference>
<sequence length="66" mass="8148">MNKLDKMHDILETEMAHQMLYNKYMMQITNAETRQLFTQFRDEHMKHVTQIQQQIQEFLKHPTNLQ</sequence>
<dbReference type="AlphaFoldDB" id="A0A089HP35"/>
<evidence type="ECO:0008006" key="3">
    <source>
        <dbReference type="Google" id="ProtNLM"/>
    </source>
</evidence>
<name>A0A089HP35_PAEDU</name>
<protein>
    <recommendedName>
        <fullName evidence="3">Spore coat protein</fullName>
    </recommendedName>
</protein>
<gene>
    <name evidence="1" type="ORF">PDUR_18995</name>
</gene>
<dbReference type="OrthoDB" id="2990828at2"/>
<dbReference type="InterPro" id="IPR009078">
    <property type="entry name" value="Ferritin-like_SF"/>
</dbReference>
<organism evidence="1 2">
    <name type="scientific">Paenibacillus durus</name>
    <name type="common">Paenibacillus azotofixans</name>
    <dbReference type="NCBI Taxonomy" id="44251"/>
    <lineage>
        <taxon>Bacteria</taxon>
        <taxon>Bacillati</taxon>
        <taxon>Bacillota</taxon>
        <taxon>Bacilli</taxon>
        <taxon>Bacillales</taxon>
        <taxon>Paenibacillaceae</taxon>
        <taxon>Paenibacillus</taxon>
    </lineage>
</organism>
<dbReference type="Gene3D" id="1.20.1260.10">
    <property type="match status" value="1"/>
</dbReference>
<reference evidence="1 2" key="1">
    <citation type="submission" date="2014-08" db="EMBL/GenBank/DDBJ databases">
        <title>Comparative genomics of the Paenibacillus odorifer group.</title>
        <authorList>
            <person name="den Bakker H.C."/>
            <person name="Tsai Y.-C."/>
            <person name="Martin N."/>
            <person name="Korlach J."/>
            <person name="Wiedmann M."/>
        </authorList>
    </citation>
    <scope>NUCLEOTIDE SEQUENCE [LARGE SCALE GENOMIC DNA]</scope>
    <source>
        <strain evidence="1 2">DSM 1735</strain>
    </source>
</reference>
<keyword evidence="2" id="KW-1185">Reference proteome</keyword>
<dbReference type="Proteomes" id="UP000029409">
    <property type="component" value="Chromosome"/>
</dbReference>
<proteinExistence type="predicted"/>